<protein>
    <submittedName>
        <fullName evidence="2">Uncharacterized protein</fullName>
    </submittedName>
</protein>
<evidence type="ECO:0000313" key="2">
    <source>
        <dbReference type="EMBL" id="EFJ01085.1"/>
    </source>
</evidence>
<dbReference type="VEuPathDB" id="FungiDB:SCHCODRAFT_02674508"/>
<dbReference type="EMBL" id="GL377303">
    <property type="protein sequence ID" value="EFJ01085.1"/>
    <property type="molecule type" value="Genomic_DNA"/>
</dbReference>
<dbReference type="InParanoid" id="D8PWR8"/>
<feature type="compositionally biased region" description="Polar residues" evidence="1">
    <location>
        <begin position="326"/>
        <end position="336"/>
    </location>
</feature>
<dbReference type="PANTHER" id="PTHR45691:SF6">
    <property type="entry name" value="PROTEIN DIAPHANOUS"/>
    <property type="match status" value="1"/>
</dbReference>
<feature type="region of interest" description="Disordered" evidence="1">
    <location>
        <begin position="307"/>
        <end position="607"/>
    </location>
</feature>
<feature type="compositionally biased region" description="Low complexity" evidence="1">
    <location>
        <begin position="522"/>
        <end position="538"/>
    </location>
</feature>
<sequence>MPGEMGSDSRCSSCPKPATQGGGYINRWKAGPSLRAALKESDGALLQQVTETQSQRASPFEVRVCTRMGCGETIPPSFPPSVTLCDQCLPIARKAAEESLAKLQDKRRASSSSSTPPCRPPPISIPSVPDIPTVAIHRRILPAPPPIVKVESDVQDATDEMDLDESLELEYPDEDVEMKVEPPTEKQETAVALCSAPLSVDEKEVSIPLPPPPILPRPPPMQSLTKPPPVIQPPPMLMPQSGSSPAAMFMPAQMLRPCVNSIKGCRGIVQPGSMARRCMSCVSADWQRMRAARPIARPAAVSATATVAAPRAEPVPIPKPGPSAPQPLQQTATEIEQPSAKRKKVTWADLEESDDEPLALSSNRSKGKQPERQIELSSPPACSSSSSPSGPAIKIPPTPPPATDSDSDSDTPLSTRAANGASPPRPAGRGRVLSWPPPGQHAPSESEDSDVEVPLSSIARTKPGPLSKTGPAAAKTKPPLFSKTRSLVLKLGKPGSASAKPPSSAADPSGISPSSESPPSPTKAASSSPSSPTVKRPSIPLPRRRVSAPLAPASPCPKQANSALAQATSSASTAQPSTPAAISSSTAMSSSSGSAQAPIDAPSSAIPASSFAPLQLPAISHPIPKIQPSSTTTSPERPAAVDHDSDSDLTDLSDLEAALLSDDSDDEPSAQRLTGLKIRIPARPPPESVPAPAPIAGPTKPCRICKQSMPLENRWKCCEACRERTRLYQRARQNGEVEPQRRNLNAELAAVDRILGDASRVVVGSRKCTMRFCMHILPPAGEYKYKMCASCRSYVRSTKKATHGGKENGVEEHPKKQFRAEDNERLEPTPPGRCVSLDCGMVVSPPATKCEQCTFRDEHPGQPRKMESVYQQRKMKQHLPPPRLPTPYPEFPTFMLLLVEFYTRLRDFLETQARYLVLSNMAGRHHESPSMFAFDGEYSVIAMDYDVLGRKEAVVQHARVLKDEIECAGRLKFGPTMWVSQVEHGVVARFACDHEVLIHVAATGEKDQQAAAPLHKIMRGELEIAIMADGSHRFFPGQRTVIRFRLVG</sequence>
<reference evidence="2 3" key="1">
    <citation type="journal article" date="2010" name="Nat. Biotechnol.">
        <title>Genome sequence of the model mushroom Schizophyllum commune.</title>
        <authorList>
            <person name="Ohm R.A."/>
            <person name="de Jong J.F."/>
            <person name="Lugones L.G."/>
            <person name="Aerts A."/>
            <person name="Kothe E."/>
            <person name="Stajich J.E."/>
            <person name="de Vries R.P."/>
            <person name="Record E."/>
            <person name="Levasseur A."/>
            <person name="Baker S.E."/>
            <person name="Bartholomew K.A."/>
            <person name="Coutinho P.M."/>
            <person name="Erdmann S."/>
            <person name="Fowler T.J."/>
            <person name="Gathman A.C."/>
            <person name="Lombard V."/>
            <person name="Henrissat B."/>
            <person name="Knabe N."/>
            <person name="Kuees U."/>
            <person name="Lilly W.W."/>
            <person name="Lindquist E."/>
            <person name="Lucas S."/>
            <person name="Magnuson J.K."/>
            <person name="Piumi F."/>
            <person name="Raudaskoski M."/>
            <person name="Salamov A."/>
            <person name="Schmutz J."/>
            <person name="Schwarze F.W.M.R."/>
            <person name="vanKuyk P.A."/>
            <person name="Horton J.S."/>
            <person name="Grigoriev I.V."/>
            <person name="Woesten H.A.B."/>
        </authorList>
    </citation>
    <scope>NUCLEOTIDE SEQUENCE [LARGE SCALE GENOMIC DNA]</scope>
    <source>
        <strain evidence="3">H4-8 / FGSC 9210</strain>
    </source>
</reference>
<dbReference type="GO" id="GO:0030041">
    <property type="term" value="P:actin filament polymerization"/>
    <property type="evidence" value="ECO:0007669"/>
    <property type="project" value="TreeGrafter"/>
</dbReference>
<feature type="compositionally biased region" description="Low complexity" evidence="1">
    <location>
        <begin position="492"/>
        <end position="515"/>
    </location>
</feature>
<gene>
    <name evidence="2" type="ORF">SCHCODRAFT_105639</name>
</gene>
<feature type="region of interest" description="Disordered" evidence="1">
    <location>
        <begin position="1"/>
        <end position="26"/>
    </location>
</feature>
<dbReference type="AlphaFoldDB" id="D8PWR8"/>
<dbReference type="eggNOG" id="ENOG502SV5Q">
    <property type="taxonomic scope" value="Eukaryota"/>
</dbReference>
<proteinExistence type="predicted"/>
<feature type="region of interest" description="Disordered" evidence="1">
    <location>
        <begin position="801"/>
        <end position="829"/>
    </location>
</feature>
<dbReference type="InterPro" id="IPR051412">
    <property type="entry name" value="Formin_Homology_Diaphanous_sf"/>
</dbReference>
<name>D8PWR8_SCHCM</name>
<feature type="non-terminal residue" evidence="2">
    <location>
        <position position="1048"/>
    </location>
</feature>
<feature type="region of interest" description="Disordered" evidence="1">
    <location>
        <begin position="621"/>
        <end position="649"/>
    </location>
</feature>
<dbReference type="Proteomes" id="UP000007431">
    <property type="component" value="Unassembled WGS sequence"/>
</dbReference>
<feature type="region of interest" description="Disordered" evidence="1">
    <location>
        <begin position="100"/>
        <end position="125"/>
    </location>
</feature>
<dbReference type="KEGG" id="scm:SCHCO_02674508"/>
<feature type="compositionally biased region" description="Low complexity" evidence="1">
    <location>
        <begin position="377"/>
        <end position="393"/>
    </location>
</feature>
<dbReference type="HOGENOM" id="CLU_291371_0_0_1"/>
<evidence type="ECO:0000256" key="1">
    <source>
        <dbReference type="SAM" id="MobiDB-lite"/>
    </source>
</evidence>
<organism evidence="3">
    <name type="scientific">Schizophyllum commune (strain H4-8 / FGSC 9210)</name>
    <name type="common">Split gill fungus</name>
    <dbReference type="NCBI Taxonomy" id="578458"/>
    <lineage>
        <taxon>Eukaryota</taxon>
        <taxon>Fungi</taxon>
        <taxon>Dikarya</taxon>
        <taxon>Basidiomycota</taxon>
        <taxon>Agaricomycotina</taxon>
        <taxon>Agaricomycetes</taxon>
        <taxon>Agaricomycetidae</taxon>
        <taxon>Agaricales</taxon>
        <taxon>Schizophyllaceae</taxon>
        <taxon>Schizophyllum</taxon>
    </lineage>
</organism>
<dbReference type="RefSeq" id="XP_003035987.1">
    <property type="nucleotide sequence ID" value="XM_003035941.1"/>
</dbReference>
<evidence type="ECO:0000313" key="3">
    <source>
        <dbReference type="Proteomes" id="UP000007431"/>
    </source>
</evidence>
<feature type="compositionally biased region" description="Pro residues" evidence="1">
    <location>
        <begin position="313"/>
        <end position="325"/>
    </location>
</feature>
<accession>D8PWR8</accession>
<keyword evidence="3" id="KW-1185">Reference proteome</keyword>
<feature type="compositionally biased region" description="Low complexity" evidence="1">
    <location>
        <begin position="559"/>
        <end position="607"/>
    </location>
</feature>
<dbReference type="GeneID" id="9595840"/>
<dbReference type="GO" id="GO:0005884">
    <property type="term" value="C:actin filament"/>
    <property type="evidence" value="ECO:0007669"/>
    <property type="project" value="TreeGrafter"/>
</dbReference>
<dbReference type="OrthoDB" id="3266602at2759"/>
<dbReference type="PANTHER" id="PTHR45691">
    <property type="entry name" value="PROTEIN DIAPHANOUS"/>
    <property type="match status" value="1"/>
</dbReference>
<feature type="compositionally biased region" description="Basic and acidic residues" evidence="1">
    <location>
        <begin position="804"/>
        <end position="827"/>
    </location>
</feature>
<dbReference type="OMA" id="TICEAKM"/>